<dbReference type="PANTHER" id="PTHR21596:SF23">
    <property type="entry name" value="FACTOR OF DNA METHYLATION 4"/>
    <property type="match status" value="1"/>
</dbReference>
<feature type="coiled-coil region" evidence="5">
    <location>
        <begin position="518"/>
        <end position="601"/>
    </location>
</feature>
<dbReference type="GO" id="GO:0051082">
    <property type="term" value="F:unfolded protein binding"/>
    <property type="evidence" value="ECO:0007669"/>
    <property type="project" value="InterPro"/>
</dbReference>
<keyword evidence="4" id="KW-0143">Chaperone</keyword>
<feature type="domain" description="Factor of DNA methylation 1-5/IDN2" evidence="8">
    <location>
        <begin position="1370"/>
        <end position="1502"/>
    </location>
</feature>
<dbReference type="EMBL" id="JAVXUP010000824">
    <property type="protein sequence ID" value="KAK3020254.1"/>
    <property type="molecule type" value="Genomic_DNA"/>
</dbReference>
<dbReference type="InterPro" id="IPR045177">
    <property type="entry name" value="FDM1-5/IDN2"/>
</dbReference>
<dbReference type="InterPro" id="IPR005380">
    <property type="entry name" value="XS_domain"/>
</dbReference>
<feature type="domain" description="XS" evidence="7">
    <location>
        <begin position="990"/>
        <end position="1100"/>
    </location>
</feature>
<feature type="domain" description="Factor of DNA methylation 1-5/IDN2" evidence="8">
    <location>
        <begin position="630"/>
        <end position="730"/>
    </location>
</feature>
<dbReference type="GO" id="GO:0140662">
    <property type="term" value="F:ATP-dependent protein folding chaperone"/>
    <property type="evidence" value="ECO:0007669"/>
    <property type="project" value="InterPro"/>
</dbReference>
<dbReference type="GO" id="GO:0005524">
    <property type="term" value="F:ATP binding"/>
    <property type="evidence" value="ECO:0007669"/>
    <property type="project" value="InterPro"/>
</dbReference>
<protein>
    <submittedName>
        <fullName evidence="10">Uncharacterized protein</fullName>
    </submittedName>
</protein>
<gene>
    <name evidence="10" type="ORF">RJ639_045578</name>
</gene>
<dbReference type="Pfam" id="PF03468">
    <property type="entry name" value="XS"/>
    <property type="match status" value="2"/>
</dbReference>
<feature type="coiled-coil region" evidence="5">
    <location>
        <begin position="1160"/>
        <end position="1230"/>
    </location>
</feature>
<feature type="domain" description="Zinc finger-XS" evidence="9">
    <location>
        <begin position="947"/>
        <end position="985"/>
    </location>
</feature>
<evidence type="ECO:0000313" key="10">
    <source>
        <dbReference type="EMBL" id="KAK3020254.1"/>
    </source>
</evidence>
<dbReference type="GO" id="GO:0080188">
    <property type="term" value="P:gene silencing by siRNA-directed DNA methylation"/>
    <property type="evidence" value="ECO:0007669"/>
    <property type="project" value="InterPro"/>
</dbReference>
<evidence type="ECO:0000256" key="4">
    <source>
        <dbReference type="ARBA" id="ARBA00023186"/>
    </source>
</evidence>
<dbReference type="Proteomes" id="UP001188597">
    <property type="component" value="Unassembled WGS sequence"/>
</dbReference>
<keyword evidence="11" id="KW-1185">Reference proteome</keyword>
<dbReference type="Gene3D" id="3.30.230.80">
    <property type="match status" value="1"/>
</dbReference>
<feature type="compositionally biased region" description="Polar residues" evidence="6">
    <location>
        <begin position="137"/>
        <end position="151"/>
    </location>
</feature>
<evidence type="ECO:0000259" key="9">
    <source>
        <dbReference type="Pfam" id="PF03470"/>
    </source>
</evidence>
<accession>A0AA88W6G3</accession>
<proteinExistence type="inferred from homology"/>
<dbReference type="Pfam" id="PF00183">
    <property type="entry name" value="HSP90"/>
    <property type="match status" value="1"/>
</dbReference>
<dbReference type="SUPFAM" id="SSF54211">
    <property type="entry name" value="Ribosomal protein S5 domain 2-like"/>
    <property type="match status" value="1"/>
</dbReference>
<evidence type="ECO:0000256" key="2">
    <source>
        <dbReference type="ARBA" id="ARBA00023054"/>
    </source>
</evidence>
<feature type="domain" description="Zinc finger-XS" evidence="9">
    <location>
        <begin position="63"/>
        <end position="104"/>
    </location>
</feature>
<dbReference type="PANTHER" id="PTHR21596">
    <property type="entry name" value="RIBONUCLEASE P SUBUNIT P38"/>
    <property type="match status" value="1"/>
</dbReference>
<evidence type="ECO:0000259" key="8">
    <source>
        <dbReference type="Pfam" id="PF03469"/>
    </source>
</evidence>
<feature type="non-terminal residue" evidence="10">
    <location>
        <position position="1"/>
    </location>
</feature>
<evidence type="ECO:0000259" key="7">
    <source>
        <dbReference type="Pfam" id="PF03468"/>
    </source>
</evidence>
<dbReference type="InterPro" id="IPR038588">
    <property type="entry name" value="XS_domain_sf"/>
</dbReference>
<evidence type="ECO:0000256" key="3">
    <source>
        <dbReference type="ARBA" id="ARBA00023158"/>
    </source>
</evidence>
<evidence type="ECO:0000256" key="1">
    <source>
        <dbReference type="ARBA" id="ARBA00008239"/>
    </source>
</evidence>
<feature type="region of interest" description="Disordered" evidence="6">
    <location>
        <begin position="118"/>
        <end position="153"/>
    </location>
</feature>
<comment type="similarity">
    <text evidence="1">Belongs to the heat shock protein 90 family.</text>
</comment>
<evidence type="ECO:0000313" key="11">
    <source>
        <dbReference type="Proteomes" id="UP001188597"/>
    </source>
</evidence>
<dbReference type="Pfam" id="PF03469">
    <property type="entry name" value="XH"/>
    <property type="match status" value="2"/>
</dbReference>
<comment type="caution">
    <text evidence="10">The sequence shown here is derived from an EMBL/GenBank/DDBJ whole genome shotgun (WGS) entry which is preliminary data.</text>
</comment>
<feature type="region of interest" description="Disordered" evidence="6">
    <location>
        <begin position="719"/>
        <end position="762"/>
    </location>
</feature>
<reference evidence="10" key="1">
    <citation type="submission" date="2022-12" db="EMBL/GenBank/DDBJ databases">
        <title>Draft genome assemblies for two species of Escallonia (Escalloniales).</title>
        <authorList>
            <person name="Chanderbali A."/>
            <person name="Dervinis C."/>
            <person name="Anghel I."/>
            <person name="Soltis D."/>
            <person name="Soltis P."/>
            <person name="Zapata F."/>
        </authorList>
    </citation>
    <scope>NUCLEOTIDE SEQUENCE</scope>
    <source>
        <strain evidence="10">UCBG64.0493</strain>
        <tissue evidence="10">Leaf</tissue>
    </source>
</reference>
<name>A0AA88W6G3_9ASTE</name>
<feature type="coiled-coil region" evidence="5">
    <location>
        <begin position="441"/>
        <end position="478"/>
    </location>
</feature>
<evidence type="ECO:0000256" key="6">
    <source>
        <dbReference type="SAM" id="MobiDB-lite"/>
    </source>
</evidence>
<dbReference type="CDD" id="cd12266">
    <property type="entry name" value="RRM_like_XS"/>
    <property type="match status" value="1"/>
</dbReference>
<dbReference type="InterPro" id="IPR005379">
    <property type="entry name" value="FDM1-5/IDN2_XH"/>
</dbReference>
<keyword evidence="2 5" id="KW-0175">Coiled coil</keyword>
<feature type="coiled-coil region" evidence="5">
    <location>
        <begin position="1312"/>
        <end position="1364"/>
    </location>
</feature>
<dbReference type="InterPro" id="IPR001404">
    <property type="entry name" value="Hsp90_fam"/>
</dbReference>
<feature type="domain" description="XS" evidence="7">
    <location>
        <begin position="250"/>
        <end position="360"/>
    </location>
</feature>
<feature type="coiled-coil region" evidence="5">
    <location>
        <begin position="1256"/>
        <end position="1283"/>
    </location>
</feature>
<dbReference type="InterPro" id="IPR020568">
    <property type="entry name" value="Ribosomal_Su5_D2-typ_SF"/>
</dbReference>
<sequence length="1504" mass="176470">DGIMRFYTDCSSVDTLSGLKMSYRSDKRSDSSDSELKDYKYRYYNELRDGKVKVRISDRIYKCPYCPDKRKEEYAYGELLRHASRIGRDSKSASFRDKAKHLGLVTYLERYMDTKGRSSRSRGSIELVERDRERYQDLNSKSPRSTKSSTELVGIYRDGETKLSQSIRSVSPVESHLDAKNFSWSISRTTDEVEKHTNENTLSARTIDSAKNNLQAKNTSAKSSIEEIEPSLQLQRTSRAIVPFKGKANDEPIVWPWMAVVANIPIVYKGSRYVGESGKKLKDEWASQGYNPVKVHPLWSFRGHSGYAIVEFNKDWAGFGNAMMFANAFETDNQGKRDWYTERRKGDKLYAWIARDEEYNMKGLIGDYIRKNGDLKTVSDIEREDKRKDTKLVSNLTNQLEVKNKKCEEIEHKISKTEIFMGNVVRQKEEMVQAYNDVEMKRMQEKAYHQLEKILTEHERTKARLQAQKEVLRFCEKELREREAVNESEKKKLDHEKEMNERAIFEQKKADESMLKLAEDQKIEKEELHQRIIELERNLDDKQRLELEIERMRGAIDVMEHMSKDGDMVVRKKMESIREDLKDKVEELEGLEDLNQALIIRELKSNDELQDARKELINGLKDSRAFIAVRRMGELDEKPFQLVAKRNFSDEEAEEKALELCSLWEDYLRDPSWHPFKIITAEGRTKEIIDEEDDRMKRLKNELGAEVLEAVTRALSEMNEYNPSGRIPCDDEDEEPKKKEEGDIEEVDEDKEKDASKKKKNVKEVSHEWQQINKQKPICLRKLEEIMKEEYASFYKSLTNDWEDHLTVKLFSVEGQLEFKAILFVPKRAPFDLFDSRKKTNNIKLYVRRVFIMDNCEELIPEYLGFVKGVVDYDDLPLNISQKMVCTFAYVYAMLVMMNGLKMSNSSSSEGSDISDSELEEYIEKYYERLKNSVMKVKVSDERFKFPFCPGKKKQTYLYKDLLQHASGVGKSTGSRSTKEKGRHLDTEADESFVWPWMGIVANIHVQWKDGRYIGESGSRIRDDLTKKGFNPLRVHPLWNYRGHSGYAIVEFSRDWPGFYNAMRFEKSFEAGHRGKRDYYEAEHVDDLYGWVARDEDYNSHDIIGEHLRKAGDLKTIPAIEAEDKLKATKLVSNLTNVIEVKNMRLREIEVKYNETNMCLTNMMSEKDEMIREYNEEIRKMQQNARGHMENIFKEHERITLQLERQNRELQQQEKELEMWEAHNENERRNLYLEKKMNEKATLEQKKADENVVRLADDQKREKELLHKRIIELEKKLDAKQALELEIELMRGALQVMKHMGDDGDTKVQKQIEDIRRDLLDKEEELEGLEALNQALVIKERKTNDELQDARKELINGLDDQSNRAFISIKRMGEIDVKPFRLACKRKCPDNEADTAAMELCSLWEEHLKDPSWHPFKVVPLEGSNDHKEIINEDDEKLKELKNEFGDEVYTAVTTALREINKYNPSGRYVTKELWNFKEGRKATLSEGVASILKQWRVAKRRRH</sequence>
<evidence type="ECO:0000256" key="5">
    <source>
        <dbReference type="SAM" id="Coils"/>
    </source>
</evidence>
<feature type="compositionally biased region" description="Basic and acidic residues" evidence="6">
    <location>
        <begin position="127"/>
        <end position="136"/>
    </location>
</feature>
<keyword evidence="3" id="KW-0943">RNA-mediated gene silencing</keyword>
<dbReference type="Pfam" id="PF03470">
    <property type="entry name" value="zf-XS"/>
    <property type="match status" value="2"/>
</dbReference>
<dbReference type="InterPro" id="IPR005381">
    <property type="entry name" value="Znf-XS_domain"/>
</dbReference>
<organism evidence="10 11">
    <name type="scientific">Escallonia herrerae</name>
    <dbReference type="NCBI Taxonomy" id="1293975"/>
    <lineage>
        <taxon>Eukaryota</taxon>
        <taxon>Viridiplantae</taxon>
        <taxon>Streptophyta</taxon>
        <taxon>Embryophyta</taxon>
        <taxon>Tracheophyta</taxon>
        <taxon>Spermatophyta</taxon>
        <taxon>Magnoliopsida</taxon>
        <taxon>eudicotyledons</taxon>
        <taxon>Gunneridae</taxon>
        <taxon>Pentapetalae</taxon>
        <taxon>asterids</taxon>
        <taxon>campanulids</taxon>
        <taxon>Escalloniales</taxon>
        <taxon>Escalloniaceae</taxon>
        <taxon>Escallonia</taxon>
    </lineage>
</organism>
<dbReference type="GO" id="GO:0016887">
    <property type="term" value="F:ATP hydrolysis activity"/>
    <property type="evidence" value="ECO:0007669"/>
    <property type="project" value="InterPro"/>
</dbReference>
<dbReference type="Gene3D" id="3.30.70.2890">
    <property type="entry name" value="XS domain"/>
    <property type="match status" value="2"/>
</dbReference>